<feature type="compositionally biased region" description="Low complexity" evidence="2">
    <location>
        <begin position="337"/>
        <end position="346"/>
    </location>
</feature>
<gene>
    <name evidence="4" type="ORF">IW261DRAFT_1594565</name>
</gene>
<evidence type="ECO:0000313" key="4">
    <source>
        <dbReference type="EMBL" id="KAK0477388.1"/>
    </source>
</evidence>
<evidence type="ECO:0000256" key="2">
    <source>
        <dbReference type="SAM" id="MobiDB-lite"/>
    </source>
</evidence>
<keyword evidence="3" id="KW-1133">Transmembrane helix</keyword>
<keyword evidence="1" id="KW-0175">Coiled coil</keyword>
<feature type="region of interest" description="Disordered" evidence="2">
    <location>
        <begin position="260"/>
        <end position="284"/>
    </location>
</feature>
<feature type="compositionally biased region" description="Polar residues" evidence="2">
    <location>
        <begin position="274"/>
        <end position="284"/>
    </location>
</feature>
<dbReference type="AlphaFoldDB" id="A0AA39U8W2"/>
<feature type="coiled-coil region" evidence="1">
    <location>
        <begin position="305"/>
        <end position="332"/>
    </location>
</feature>
<feature type="region of interest" description="Disordered" evidence="2">
    <location>
        <begin position="336"/>
        <end position="374"/>
    </location>
</feature>
<keyword evidence="3" id="KW-0812">Transmembrane</keyword>
<protein>
    <submittedName>
        <fullName evidence="4">Uncharacterized protein</fullName>
    </submittedName>
</protein>
<feature type="transmembrane region" description="Helical" evidence="3">
    <location>
        <begin position="228"/>
        <end position="252"/>
    </location>
</feature>
<evidence type="ECO:0000256" key="1">
    <source>
        <dbReference type="SAM" id="Coils"/>
    </source>
</evidence>
<dbReference type="Proteomes" id="UP001175227">
    <property type="component" value="Unassembled WGS sequence"/>
</dbReference>
<name>A0AA39U8W2_9AGAR</name>
<reference evidence="4" key="1">
    <citation type="submission" date="2023-06" db="EMBL/GenBank/DDBJ databases">
        <authorList>
            <consortium name="Lawrence Berkeley National Laboratory"/>
            <person name="Ahrendt S."/>
            <person name="Sahu N."/>
            <person name="Indic B."/>
            <person name="Wong-Bajracharya J."/>
            <person name="Merenyi Z."/>
            <person name="Ke H.-M."/>
            <person name="Monk M."/>
            <person name="Kocsube S."/>
            <person name="Drula E."/>
            <person name="Lipzen A."/>
            <person name="Balint B."/>
            <person name="Henrissat B."/>
            <person name="Andreopoulos B."/>
            <person name="Martin F.M."/>
            <person name="Harder C.B."/>
            <person name="Rigling D."/>
            <person name="Ford K.L."/>
            <person name="Foster G.D."/>
            <person name="Pangilinan J."/>
            <person name="Papanicolaou A."/>
            <person name="Barry K."/>
            <person name="LaButti K."/>
            <person name="Viragh M."/>
            <person name="Koriabine M."/>
            <person name="Yan M."/>
            <person name="Riley R."/>
            <person name="Champramary S."/>
            <person name="Plett K.L."/>
            <person name="Tsai I.J."/>
            <person name="Slot J."/>
            <person name="Sipos G."/>
            <person name="Plett J."/>
            <person name="Nagy L.G."/>
            <person name="Grigoriev I.V."/>
        </authorList>
    </citation>
    <scope>NUCLEOTIDE SEQUENCE</scope>
    <source>
        <strain evidence="4">ICMP 16352</strain>
    </source>
</reference>
<keyword evidence="5" id="KW-1185">Reference proteome</keyword>
<proteinExistence type="predicted"/>
<organism evidence="4 5">
    <name type="scientific">Armillaria novae-zelandiae</name>
    <dbReference type="NCBI Taxonomy" id="153914"/>
    <lineage>
        <taxon>Eukaryota</taxon>
        <taxon>Fungi</taxon>
        <taxon>Dikarya</taxon>
        <taxon>Basidiomycota</taxon>
        <taxon>Agaricomycotina</taxon>
        <taxon>Agaricomycetes</taxon>
        <taxon>Agaricomycetidae</taxon>
        <taxon>Agaricales</taxon>
        <taxon>Marasmiineae</taxon>
        <taxon>Physalacriaceae</taxon>
        <taxon>Armillaria</taxon>
    </lineage>
</organism>
<dbReference type="EMBL" id="JAUEPR010000017">
    <property type="protein sequence ID" value="KAK0477388.1"/>
    <property type="molecule type" value="Genomic_DNA"/>
</dbReference>
<sequence length="374" mass="41367">MYTAVDIGVAMKLPVVLRLYPAHRGAKLNSALLFGLVFTHPCSNQPTWAEREPNSAVWYLTSSFIIRSLSIPSIDDLILIHFIMDRLNLRCNQHFNAGLLRRNGRHPYQYLLDDQCIQTHHGDVVVKSAIHPSSLRSSVTTSQRFSLTLPTSRFPSRNQATVTVTERFTEVEYISFTATHTKSSAAFIGVCATTKTISVTDLSVSTSLQTFSNPTAYSHDGCHKTPPAVIAGAVIGSLLGSVAVVVLLFVLWRRKYRKRVSNDTGGDNDPGMTSIPNPTLTPISISSTHFGPIESIASESDAISRRLSQSSRTAYEEEIQQLRQRIRYMEEEVELTYSSSAPPSYRSSRRSEASDPFGPSSSPPPPLPSRELPR</sequence>
<accession>A0AA39U8W2</accession>
<evidence type="ECO:0000313" key="5">
    <source>
        <dbReference type="Proteomes" id="UP001175227"/>
    </source>
</evidence>
<keyword evidence="3" id="KW-0472">Membrane</keyword>
<evidence type="ECO:0000256" key="3">
    <source>
        <dbReference type="SAM" id="Phobius"/>
    </source>
</evidence>
<comment type="caution">
    <text evidence="4">The sequence shown here is derived from an EMBL/GenBank/DDBJ whole genome shotgun (WGS) entry which is preliminary data.</text>
</comment>